<dbReference type="EMBL" id="CH981780">
    <property type="protein sequence ID" value="EDX15403.1"/>
    <property type="molecule type" value="Genomic_DNA"/>
</dbReference>
<sequence length="233" mass="26202">MPLLKYYDEIEKKLALLTNKTIMSQEEAEAKILIEQHRNDALHAFIDGLKKSIKQTVFSAGPKDLPTAFALAQEAETSIESSVFKAVYAKHNEEKYQKSLSQKTQKGGVTTHRGPMALEKSNNGPNNQSQGQKAGSSKQRHALPNNQGVEPMEVVTSTRSRQQTQFRGYNDQSMRSRQMLHHTSQESQRQKDSSEYELLAQSEVLAAHDDGASDDEQCNFLGETPCYRTLQEQ</sequence>
<proteinExistence type="predicted"/>
<dbReference type="AlphaFoldDB" id="B4NS25"/>
<gene>
    <name evidence="2" type="primary">Dsim\GD15316</name>
    <name evidence="2" type="ORF">Dsim_GD15316</name>
</gene>
<dbReference type="HOGENOM" id="CLU_037465_1_0_1"/>
<feature type="compositionally biased region" description="Polar residues" evidence="1">
    <location>
        <begin position="98"/>
        <end position="108"/>
    </location>
</feature>
<evidence type="ECO:0000256" key="1">
    <source>
        <dbReference type="SAM" id="MobiDB-lite"/>
    </source>
</evidence>
<dbReference type="PhylomeDB" id="B4NS25"/>
<feature type="compositionally biased region" description="Low complexity" evidence="1">
    <location>
        <begin position="121"/>
        <end position="137"/>
    </location>
</feature>
<organism evidence="2 3">
    <name type="scientific">Drosophila simulans</name>
    <name type="common">Fruit fly</name>
    <dbReference type="NCBI Taxonomy" id="7240"/>
    <lineage>
        <taxon>Eukaryota</taxon>
        <taxon>Metazoa</taxon>
        <taxon>Ecdysozoa</taxon>
        <taxon>Arthropoda</taxon>
        <taxon>Hexapoda</taxon>
        <taxon>Insecta</taxon>
        <taxon>Pterygota</taxon>
        <taxon>Neoptera</taxon>
        <taxon>Endopterygota</taxon>
        <taxon>Diptera</taxon>
        <taxon>Brachycera</taxon>
        <taxon>Muscomorpha</taxon>
        <taxon>Ephydroidea</taxon>
        <taxon>Drosophilidae</taxon>
        <taxon>Drosophila</taxon>
        <taxon>Sophophora</taxon>
    </lineage>
</organism>
<dbReference type="OMA" id="NEIVMTH"/>
<dbReference type="Proteomes" id="UP000000304">
    <property type="component" value="Unassembled WGS sequence"/>
</dbReference>
<feature type="region of interest" description="Disordered" evidence="1">
    <location>
        <begin position="95"/>
        <end position="195"/>
    </location>
</feature>
<reference evidence="2 3" key="1">
    <citation type="journal article" date="2007" name="Nature">
        <title>Evolution of genes and genomes on the Drosophila phylogeny.</title>
        <authorList>
            <consortium name="Drosophila 12 Genomes Consortium"/>
            <person name="Clark A.G."/>
            <person name="Eisen M.B."/>
            <person name="Smith D.R."/>
            <person name="Bergman C.M."/>
            <person name="Oliver B."/>
            <person name="Markow T.A."/>
            <person name="Kaufman T.C."/>
            <person name="Kellis M."/>
            <person name="Gelbart W."/>
            <person name="Iyer V.N."/>
            <person name="Pollard D.A."/>
            <person name="Sackton T.B."/>
            <person name="Larracuente A.M."/>
            <person name="Singh N.D."/>
            <person name="Abad J.P."/>
            <person name="Abt D.N."/>
            <person name="Adryan B."/>
            <person name="Aguade M."/>
            <person name="Akashi H."/>
            <person name="Anderson W.W."/>
            <person name="Aquadro C.F."/>
            <person name="Ardell D.H."/>
            <person name="Arguello R."/>
            <person name="Artieri C.G."/>
            <person name="Barbash D.A."/>
            <person name="Barker D."/>
            <person name="Barsanti P."/>
            <person name="Batterham P."/>
            <person name="Batzoglou S."/>
            <person name="Begun D."/>
            <person name="Bhutkar A."/>
            <person name="Blanco E."/>
            <person name="Bosak S.A."/>
            <person name="Bradley R.K."/>
            <person name="Brand A.D."/>
            <person name="Brent M.R."/>
            <person name="Brooks A.N."/>
            <person name="Brown R.H."/>
            <person name="Butlin R.K."/>
            <person name="Caggese C."/>
            <person name="Calvi B.R."/>
            <person name="Bernardo de Carvalho A."/>
            <person name="Caspi A."/>
            <person name="Castrezana S."/>
            <person name="Celniker S.E."/>
            <person name="Chang J.L."/>
            <person name="Chapple C."/>
            <person name="Chatterji S."/>
            <person name="Chinwalla A."/>
            <person name="Civetta A."/>
            <person name="Clifton S.W."/>
            <person name="Comeron J.M."/>
            <person name="Costello J.C."/>
            <person name="Coyne J.A."/>
            <person name="Daub J."/>
            <person name="David R.G."/>
            <person name="Delcher A.L."/>
            <person name="Delehaunty K."/>
            <person name="Do C.B."/>
            <person name="Ebling H."/>
            <person name="Edwards K."/>
            <person name="Eickbush T."/>
            <person name="Evans J.D."/>
            <person name="Filipski A."/>
            <person name="Findeiss S."/>
            <person name="Freyhult E."/>
            <person name="Fulton L."/>
            <person name="Fulton R."/>
            <person name="Garcia A.C."/>
            <person name="Gardiner A."/>
            <person name="Garfield D.A."/>
            <person name="Garvin B.E."/>
            <person name="Gibson G."/>
            <person name="Gilbert D."/>
            <person name="Gnerre S."/>
            <person name="Godfrey J."/>
            <person name="Good R."/>
            <person name="Gotea V."/>
            <person name="Gravely B."/>
            <person name="Greenberg A.J."/>
            <person name="Griffiths-Jones S."/>
            <person name="Gross S."/>
            <person name="Guigo R."/>
            <person name="Gustafson E.A."/>
            <person name="Haerty W."/>
            <person name="Hahn M.W."/>
            <person name="Halligan D.L."/>
            <person name="Halpern A.L."/>
            <person name="Halter G.M."/>
            <person name="Han M.V."/>
            <person name="Heger A."/>
            <person name="Hillier L."/>
            <person name="Hinrichs A.S."/>
            <person name="Holmes I."/>
            <person name="Hoskins R.A."/>
            <person name="Hubisz M.J."/>
            <person name="Hultmark D."/>
            <person name="Huntley M.A."/>
            <person name="Jaffe D.B."/>
            <person name="Jagadeeshan S."/>
            <person name="Jeck W.R."/>
            <person name="Johnson J."/>
            <person name="Jones C.D."/>
            <person name="Jordan W.C."/>
            <person name="Karpen G.H."/>
            <person name="Kataoka E."/>
            <person name="Keightley P.D."/>
            <person name="Kheradpour P."/>
            <person name="Kirkness E.F."/>
            <person name="Koerich L.B."/>
            <person name="Kristiansen K."/>
            <person name="Kudrna D."/>
            <person name="Kulathinal R.J."/>
            <person name="Kumar S."/>
            <person name="Kwok R."/>
            <person name="Lander E."/>
            <person name="Langley C.H."/>
            <person name="Lapoint R."/>
            <person name="Lazzaro B.P."/>
            <person name="Lee S.J."/>
            <person name="Levesque L."/>
            <person name="Li R."/>
            <person name="Lin C.F."/>
            <person name="Lin M.F."/>
            <person name="Lindblad-Toh K."/>
            <person name="Llopart A."/>
            <person name="Long M."/>
            <person name="Low L."/>
            <person name="Lozovsky E."/>
            <person name="Lu J."/>
            <person name="Luo M."/>
            <person name="Machado C.A."/>
            <person name="Makalowski W."/>
            <person name="Marzo M."/>
            <person name="Matsuda M."/>
            <person name="Matzkin L."/>
            <person name="McAllister B."/>
            <person name="McBride C.S."/>
            <person name="McKernan B."/>
            <person name="McKernan K."/>
            <person name="Mendez-Lago M."/>
            <person name="Minx P."/>
            <person name="Mollenhauer M.U."/>
            <person name="Montooth K."/>
            <person name="Mount S.M."/>
            <person name="Mu X."/>
            <person name="Myers E."/>
            <person name="Negre B."/>
            <person name="Newfeld S."/>
            <person name="Nielsen R."/>
            <person name="Noor M.A."/>
            <person name="O'Grady P."/>
            <person name="Pachter L."/>
            <person name="Papaceit M."/>
            <person name="Parisi M.J."/>
            <person name="Parisi M."/>
            <person name="Parts L."/>
            <person name="Pedersen J.S."/>
            <person name="Pesole G."/>
            <person name="Phillippy A.M."/>
            <person name="Ponting C.P."/>
            <person name="Pop M."/>
            <person name="Porcelli D."/>
            <person name="Powell J.R."/>
            <person name="Prohaska S."/>
            <person name="Pruitt K."/>
            <person name="Puig M."/>
            <person name="Quesneville H."/>
            <person name="Ram K.R."/>
            <person name="Rand D."/>
            <person name="Rasmussen M.D."/>
            <person name="Reed L.K."/>
            <person name="Reenan R."/>
            <person name="Reily A."/>
            <person name="Remington K.A."/>
            <person name="Rieger T.T."/>
            <person name="Ritchie M.G."/>
            <person name="Robin C."/>
            <person name="Rogers Y.H."/>
            <person name="Rohde C."/>
            <person name="Rozas J."/>
            <person name="Rubenfield M.J."/>
            <person name="Ruiz A."/>
            <person name="Russo S."/>
            <person name="Salzberg S.L."/>
            <person name="Sanchez-Gracia A."/>
            <person name="Saranga D.J."/>
            <person name="Sato H."/>
            <person name="Schaeffer S.W."/>
            <person name="Schatz M.C."/>
            <person name="Schlenke T."/>
            <person name="Schwartz R."/>
            <person name="Segarra C."/>
            <person name="Singh R.S."/>
            <person name="Sirot L."/>
            <person name="Sirota M."/>
            <person name="Sisneros N.B."/>
            <person name="Smith C.D."/>
            <person name="Smith T.F."/>
            <person name="Spieth J."/>
            <person name="Stage D.E."/>
            <person name="Stark A."/>
            <person name="Stephan W."/>
            <person name="Strausberg R.L."/>
            <person name="Strempel S."/>
            <person name="Sturgill D."/>
            <person name="Sutton G."/>
            <person name="Sutton G.G."/>
            <person name="Tao W."/>
            <person name="Teichmann S."/>
            <person name="Tobari Y.N."/>
            <person name="Tomimura Y."/>
            <person name="Tsolas J.M."/>
            <person name="Valente V.L."/>
            <person name="Venter E."/>
            <person name="Venter J.C."/>
            <person name="Vicario S."/>
            <person name="Vieira F.G."/>
            <person name="Vilella A.J."/>
            <person name="Villasante A."/>
            <person name="Walenz B."/>
            <person name="Wang J."/>
            <person name="Wasserman M."/>
            <person name="Watts T."/>
            <person name="Wilson D."/>
            <person name="Wilson R.K."/>
            <person name="Wing R.A."/>
            <person name="Wolfner M.F."/>
            <person name="Wong A."/>
            <person name="Wong G.K."/>
            <person name="Wu C.I."/>
            <person name="Wu G."/>
            <person name="Yamamoto D."/>
            <person name="Yang H.P."/>
            <person name="Yang S.P."/>
            <person name="Yorke J.A."/>
            <person name="Yoshida K."/>
            <person name="Zdobnov E."/>
            <person name="Zhang P."/>
            <person name="Zhang Y."/>
            <person name="Zimin A.V."/>
            <person name="Baldwin J."/>
            <person name="Abdouelleil A."/>
            <person name="Abdulkadir J."/>
            <person name="Abebe A."/>
            <person name="Abera B."/>
            <person name="Abreu J."/>
            <person name="Acer S.C."/>
            <person name="Aftuck L."/>
            <person name="Alexander A."/>
            <person name="An P."/>
            <person name="Anderson E."/>
            <person name="Anderson S."/>
            <person name="Arachi H."/>
            <person name="Azer M."/>
            <person name="Bachantsang P."/>
            <person name="Barry A."/>
            <person name="Bayul T."/>
            <person name="Berlin A."/>
            <person name="Bessette D."/>
            <person name="Bloom T."/>
            <person name="Blye J."/>
            <person name="Boguslavskiy L."/>
            <person name="Bonnet C."/>
            <person name="Boukhgalter B."/>
            <person name="Bourzgui I."/>
            <person name="Brown A."/>
            <person name="Cahill P."/>
            <person name="Channer S."/>
            <person name="Cheshatsang Y."/>
            <person name="Chuda L."/>
            <person name="Citroen M."/>
            <person name="Collymore A."/>
            <person name="Cooke P."/>
            <person name="Costello M."/>
            <person name="D'Aco K."/>
            <person name="Daza R."/>
            <person name="De Haan G."/>
            <person name="DeGray S."/>
            <person name="DeMaso C."/>
            <person name="Dhargay N."/>
            <person name="Dooley K."/>
            <person name="Dooley E."/>
            <person name="Doricent M."/>
            <person name="Dorje P."/>
            <person name="Dorjee K."/>
            <person name="Dupes A."/>
            <person name="Elong R."/>
            <person name="Falk J."/>
            <person name="Farina A."/>
            <person name="Faro S."/>
            <person name="Ferguson D."/>
            <person name="Fisher S."/>
            <person name="Foley C.D."/>
            <person name="Franke A."/>
            <person name="Friedrich D."/>
            <person name="Gadbois L."/>
            <person name="Gearin G."/>
            <person name="Gearin C.R."/>
            <person name="Giannoukos G."/>
            <person name="Goode T."/>
            <person name="Graham J."/>
            <person name="Grandbois E."/>
            <person name="Grewal S."/>
            <person name="Gyaltsen K."/>
            <person name="Hafez N."/>
            <person name="Hagos B."/>
            <person name="Hall J."/>
            <person name="Henson C."/>
            <person name="Hollinger A."/>
            <person name="Honan T."/>
            <person name="Huard M.D."/>
            <person name="Hughes L."/>
            <person name="Hurhula B."/>
            <person name="Husby M.E."/>
            <person name="Kamat A."/>
            <person name="Kanga B."/>
            <person name="Kashin S."/>
            <person name="Khazanovich D."/>
            <person name="Kisner P."/>
            <person name="Lance K."/>
            <person name="Lara M."/>
            <person name="Lee W."/>
            <person name="Lennon N."/>
            <person name="Letendre F."/>
            <person name="LeVine R."/>
            <person name="Lipovsky A."/>
            <person name="Liu X."/>
            <person name="Liu J."/>
            <person name="Liu S."/>
            <person name="Lokyitsang T."/>
            <person name="Lokyitsang Y."/>
            <person name="Lubonja R."/>
            <person name="Lui A."/>
            <person name="MacDonald P."/>
            <person name="Magnisalis V."/>
            <person name="Maru K."/>
            <person name="Matthews C."/>
            <person name="McCusker W."/>
            <person name="McDonough S."/>
            <person name="Mehta T."/>
            <person name="Meldrim J."/>
            <person name="Meneus L."/>
            <person name="Mihai O."/>
            <person name="Mihalev A."/>
            <person name="Mihova T."/>
            <person name="Mittelman R."/>
            <person name="Mlenga V."/>
            <person name="Montmayeur A."/>
            <person name="Mulrain L."/>
            <person name="Navidi A."/>
            <person name="Naylor J."/>
            <person name="Negash T."/>
            <person name="Nguyen T."/>
            <person name="Nguyen N."/>
            <person name="Nicol R."/>
            <person name="Norbu C."/>
            <person name="Norbu N."/>
            <person name="Novod N."/>
            <person name="O'Neill B."/>
            <person name="Osman S."/>
            <person name="Markiewicz E."/>
            <person name="Oyono O.L."/>
            <person name="Patti C."/>
            <person name="Phunkhang P."/>
            <person name="Pierre F."/>
            <person name="Priest M."/>
            <person name="Raghuraman S."/>
            <person name="Rege F."/>
            <person name="Reyes R."/>
            <person name="Rise C."/>
            <person name="Rogov P."/>
            <person name="Ross K."/>
            <person name="Ryan E."/>
            <person name="Settipalli S."/>
            <person name="Shea T."/>
            <person name="Sherpa N."/>
            <person name="Shi L."/>
            <person name="Shih D."/>
            <person name="Sparrow T."/>
            <person name="Spaulding J."/>
            <person name="Stalker J."/>
            <person name="Stange-Thomann N."/>
            <person name="Stavropoulos S."/>
            <person name="Stone C."/>
            <person name="Strader C."/>
            <person name="Tesfaye S."/>
            <person name="Thomson T."/>
            <person name="Thoulutsang Y."/>
            <person name="Thoulutsang D."/>
            <person name="Topham K."/>
            <person name="Topping I."/>
            <person name="Tsamla T."/>
            <person name="Vassiliev H."/>
            <person name="Vo A."/>
            <person name="Wangchuk T."/>
            <person name="Wangdi T."/>
            <person name="Weiand M."/>
            <person name="Wilkinson J."/>
            <person name="Wilson A."/>
            <person name="Yadav S."/>
            <person name="Young G."/>
            <person name="Yu Q."/>
            <person name="Zembek L."/>
            <person name="Zhong D."/>
            <person name="Zimmer A."/>
            <person name="Zwirko Z."/>
            <person name="Jaffe D.B."/>
            <person name="Alvarez P."/>
            <person name="Brockman W."/>
            <person name="Butler J."/>
            <person name="Chin C."/>
            <person name="Gnerre S."/>
            <person name="Grabherr M."/>
            <person name="Kleber M."/>
            <person name="Mauceli E."/>
            <person name="MacCallum I."/>
        </authorList>
    </citation>
    <scope>NUCLEOTIDE SEQUENCE [LARGE SCALE GENOMIC DNA]</scope>
    <source>
        <strain evidence="3">white501</strain>
    </source>
</reference>
<feature type="compositionally biased region" description="Polar residues" evidence="1">
    <location>
        <begin position="155"/>
        <end position="187"/>
    </location>
</feature>
<protein>
    <submittedName>
        <fullName evidence="2">GD15316</fullName>
    </submittedName>
</protein>
<evidence type="ECO:0000313" key="3">
    <source>
        <dbReference type="Proteomes" id="UP000000304"/>
    </source>
</evidence>
<accession>B4NS25</accession>
<keyword evidence="3" id="KW-1185">Reference proteome</keyword>
<name>B4NS25_DROSI</name>
<evidence type="ECO:0000313" key="2">
    <source>
        <dbReference type="EMBL" id="EDX15403.1"/>
    </source>
</evidence>